<dbReference type="Proteomes" id="UP000003074">
    <property type="component" value="Unassembled WGS sequence"/>
</dbReference>
<protein>
    <submittedName>
        <fullName evidence="1">Uncharacterized protein</fullName>
    </submittedName>
</protein>
<accession>F7QSC5</accession>
<organism evidence="1 2">
    <name type="scientific">Ligilactobacillus salivarius GJ-24</name>
    <dbReference type="NCBI Taxonomy" id="1041521"/>
    <lineage>
        <taxon>Bacteria</taxon>
        <taxon>Bacillati</taxon>
        <taxon>Bacillota</taxon>
        <taxon>Bacilli</taxon>
        <taxon>Lactobacillales</taxon>
        <taxon>Lactobacillaceae</taxon>
        <taxon>Ligilactobacillus</taxon>
    </lineage>
</organism>
<name>F7QSC5_9LACO</name>
<comment type="caution">
    <text evidence="1">The sequence shown here is derived from an EMBL/GenBank/DDBJ whole genome shotgun (WGS) entry which is preliminary data.</text>
</comment>
<sequence>MASINKNKPIIIVLLVPIFLINKEINIDIKPKHNNGIVVSIPN</sequence>
<dbReference type="EMBL" id="AFOI01000002">
    <property type="protein sequence ID" value="EGM52379.1"/>
    <property type="molecule type" value="Genomic_DNA"/>
</dbReference>
<proteinExistence type="predicted"/>
<evidence type="ECO:0000313" key="1">
    <source>
        <dbReference type="EMBL" id="EGM52379.1"/>
    </source>
</evidence>
<evidence type="ECO:0000313" key="2">
    <source>
        <dbReference type="Proteomes" id="UP000003074"/>
    </source>
</evidence>
<reference evidence="1 2" key="1">
    <citation type="journal article" date="2011" name="J. Bacteriol.">
        <title>Genome Sequence of Lactobacillus salivarius GJ-24, a Probiotic Strain Isolated from Healthy Adult Intestine.</title>
        <authorList>
            <person name="Cho Y.J."/>
            <person name="Choi J.K."/>
            <person name="Kim J.H."/>
            <person name="Lim Y.S."/>
            <person name="Ham J.S."/>
            <person name="Kang D.K."/>
            <person name="Chun J."/>
            <person name="Paik H.D."/>
            <person name="Kim G.B."/>
        </authorList>
    </citation>
    <scope>NUCLEOTIDE SEQUENCE [LARGE SCALE GENOMIC DNA]</scope>
    <source>
        <strain evidence="1 2">GJ-24</strain>
    </source>
</reference>
<gene>
    <name evidence="1" type="ORF">LSGJ_00801</name>
</gene>
<dbReference type="AlphaFoldDB" id="F7QSC5"/>